<feature type="region of interest" description="Disordered" evidence="1">
    <location>
        <begin position="652"/>
        <end position="721"/>
    </location>
</feature>
<evidence type="ECO:0000313" key="4">
    <source>
        <dbReference type="EMBL" id="KAG2426670.1"/>
    </source>
</evidence>
<dbReference type="Pfam" id="PF00498">
    <property type="entry name" value="FHA"/>
    <property type="match status" value="1"/>
</dbReference>
<dbReference type="PROSITE" id="PS50006">
    <property type="entry name" value="FHA_DOMAIN"/>
    <property type="match status" value="1"/>
</dbReference>
<dbReference type="EMBL" id="JAEHOC010000046">
    <property type="protein sequence ID" value="KAG2426670.1"/>
    <property type="molecule type" value="Genomic_DNA"/>
</dbReference>
<dbReference type="SMART" id="SM00332">
    <property type="entry name" value="PP2Cc"/>
    <property type="match status" value="1"/>
</dbReference>
<organism evidence="4 5">
    <name type="scientific">Chlamydomonas incerta</name>
    <dbReference type="NCBI Taxonomy" id="51695"/>
    <lineage>
        <taxon>Eukaryota</taxon>
        <taxon>Viridiplantae</taxon>
        <taxon>Chlorophyta</taxon>
        <taxon>core chlorophytes</taxon>
        <taxon>Chlorophyceae</taxon>
        <taxon>CS clade</taxon>
        <taxon>Chlamydomonadales</taxon>
        <taxon>Chlamydomonadaceae</taxon>
        <taxon>Chlamydomonas</taxon>
    </lineage>
</organism>
<dbReference type="OrthoDB" id="420076at2759"/>
<sequence length="996" mass="98663">MVFGGLYHKLLAAGAVALLVANWLCKPLWRGQGNEASDQRPPEQQALLESEGTGQGKEQKHPEAEQPASASYQAPEPERSDPAVAAEDVILESSAPANPGVGAASTASAKSAAKATAAAAGDSPGPSSTSAAPVAGGTPAEPVNEDYLRSLLDLEFGPPKFAVRKSDKPEPAAAAPKAAAAAPAASAAPAAKAAAPKAAAPTAPPAAAPQPKAAAAAAPASAGANANPGNRMSIDELLDQQFGPPKFAVQKPASPGHAPGRAAAAAGGAIAGAAGASAAAAGAAAAGATAANSGGGAAAAPAAAAGAHHHPLPDAEVAAALVAAAARSAAGEADVDMDPTPAAAAGVAAGAGAIAVGSKRHHEDDAGAGAAAAGAAAAAEEEAGGSGGLLTLTFTVSAGPVAGKLCVADDPAMEYKVGRTPECQPFQLLDAEVSGRHASLRWDGAARAWKLHDAGSLNGTKVNGAVISRDYKVPGDEVVLRDGDELEFGSVTRGRVRLTVSGPAGAGGRQAAAQAAKRRHSEDTATGLPSGAVTLSDLAAADGAAHPAAASAAGSLALGSLAGGLGGGLPAPLAVVELPELGARLCVHNRLGADHKRLGQGCEDVPAWELPFAPYAAAGLLAVFDGHHGSKAAHQAKEHMPAVLRHKLLLRDGRTPPPLAAPPPPHQPRRPDEEEEEELEEGYNDEDEDADGQQQATSSGSKAGKAKREAAKPATPPPVEAAAPEALPADLLPPPPAGPPLPPLLAGRDVASQKALLRDAFLTCDRYMSMEEGCTATVVLLQAPAARAGAAAGGGSSSSGAAAGAGAGAAPGAAGWSMQSANVGDSSAVLVNFTRGTHAKLSEDHRIASSVSERQRLAQRGHTVRTRLYGLNISRMLGDRFLKEEDLGFLAEPHVSGVAQVGPGESAVLIVASDGLWDVLPEPHAGKLLLQEAAKPSPRLAASPRDAAAAPAPPPPAGALSCQAVADLLLAQALVLRSKDDITIAVLEMGPHLLQR</sequence>
<dbReference type="InterPro" id="IPR000253">
    <property type="entry name" value="FHA_dom"/>
</dbReference>
<dbReference type="Proteomes" id="UP000650467">
    <property type="component" value="Unassembled WGS sequence"/>
</dbReference>
<feature type="compositionally biased region" description="Low complexity" evidence="1">
    <location>
        <begin position="118"/>
        <end position="138"/>
    </location>
</feature>
<dbReference type="InterPro" id="IPR015655">
    <property type="entry name" value="PP2C"/>
</dbReference>
<feature type="region of interest" description="Disordered" evidence="1">
    <location>
        <begin position="727"/>
        <end position="746"/>
    </location>
</feature>
<name>A0A835VSY9_CHLIN</name>
<dbReference type="Gene3D" id="3.60.40.10">
    <property type="entry name" value="PPM-type phosphatase domain"/>
    <property type="match status" value="1"/>
</dbReference>
<dbReference type="PROSITE" id="PS51746">
    <property type="entry name" value="PPM_2"/>
    <property type="match status" value="1"/>
</dbReference>
<evidence type="ECO:0000313" key="5">
    <source>
        <dbReference type="Proteomes" id="UP000650467"/>
    </source>
</evidence>
<dbReference type="InterPro" id="IPR036457">
    <property type="entry name" value="PPM-type-like_dom_sf"/>
</dbReference>
<dbReference type="CDD" id="cd00143">
    <property type="entry name" value="PP2Cc"/>
    <property type="match status" value="1"/>
</dbReference>
<dbReference type="AlphaFoldDB" id="A0A835VSY9"/>
<dbReference type="InterPro" id="IPR001932">
    <property type="entry name" value="PPM-type_phosphatase-like_dom"/>
</dbReference>
<evidence type="ECO:0000256" key="1">
    <source>
        <dbReference type="SAM" id="MobiDB-lite"/>
    </source>
</evidence>
<dbReference type="SUPFAM" id="SSF49879">
    <property type="entry name" value="SMAD/FHA domain"/>
    <property type="match status" value="1"/>
</dbReference>
<feature type="region of interest" description="Disordered" evidence="1">
    <location>
        <begin position="160"/>
        <end position="231"/>
    </location>
</feature>
<dbReference type="SMART" id="SM00240">
    <property type="entry name" value="FHA"/>
    <property type="match status" value="1"/>
</dbReference>
<feature type="domain" description="PPM-type phosphatase" evidence="3">
    <location>
        <begin position="599"/>
        <end position="989"/>
    </location>
</feature>
<feature type="compositionally biased region" description="Gly residues" evidence="1">
    <location>
        <begin position="791"/>
        <end position="809"/>
    </location>
</feature>
<feature type="compositionally biased region" description="Low complexity" evidence="1">
    <location>
        <begin position="209"/>
        <end position="228"/>
    </location>
</feature>
<dbReference type="InterPro" id="IPR008984">
    <property type="entry name" value="SMAD_FHA_dom_sf"/>
</dbReference>
<dbReference type="GO" id="GO:0004722">
    <property type="term" value="F:protein serine/threonine phosphatase activity"/>
    <property type="evidence" value="ECO:0007669"/>
    <property type="project" value="InterPro"/>
</dbReference>
<feature type="region of interest" description="Disordered" evidence="1">
    <location>
        <begin position="32"/>
        <end position="105"/>
    </location>
</feature>
<feature type="compositionally biased region" description="Low complexity" evidence="1">
    <location>
        <begin position="171"/>
        <end position="201"/>
    </location>
</feature>
<feature type="region of interest" description="Disordered" evidence="1">
    <location>
        <begin position="118"/>
        <end position="143"/>
    </location>
</feature>
<proteinExistence type="predicted"/>
<accession>A0A835VSY9</accession>
<feature type="region of interest" description="Disordered" evidence="1">
    <location>
        <begin position="789"/>
        <end position="809"/>
    </location>
</feature>
<evidence type="ECO:0000259" key="3">
    <source>
        <dbReference type="PROSITE" id="PS51746"/>
    </source>
</evidence>
<feature type="compositionally biased region" description="Pro residues" evidence="1">
    <location>
        <begin position="655"/>
        <end position="666"/>
    </location>
</feature>
<dbReference type="Gene3D" id="2.60.200.20">
    <property type="match status" value="1"/>
</dbReference>
<feature type="compositionally biased region" description="Pro residues" evidence="1">
    <location>
        <begin position="731"/>
        <end position="743"/>
    </location>
</feature>
<dbReference type="PANTHER" id="PTHR13832">
    <property type="entry name" value="PROTEIN PHOSPHATASE 2C"/>
    <property type="match status" value="1"/>
</dbReference>
<keyword evidence="5" id="KW-1185">Reference proteome</keyword>
<reference evidence="4" key="1">
    <citation type="journal article" date="2020" name="bioRxiv">
        <title>Comparative genomics of Chlamydomonas.</title>
        <authorList>
            <person name="Craig R.J."/>
            <person name="Hasan A.R."/>
            <person name="Ness R.W."/>
            <person name="Keightley P.D."/>
        </authorList>
    </citation>
    <scope>NUCLEOTIDE SEQUENCE</scope>
    <source>
        <strain evidence="4">SAG 7.73</strain>
    </source>
</reference>
<protein>
    <submittedName>
        <fullName evidence="4">Uncharacterized protein</fullName>
    </submittedName>
</protein>
<dbReference type="SUPFAM" id="SSF81606">
    <property type="entry name" value="PP2C-like"/>
    <property type="match status" value="1"/>
</dbReference>
<dbReference type="Pfam" id="PF00481">
    <property type="entry name" value="PP2C"/>
    <property type="match status" value="1"/>
</dbReference>
<evidence type="ECO:0000259" key="2">
    <source>
        <dbReference type="PROSITE" id="PS50006"/>
    </source>
</evidence>
<gene>
    <name evidence="4" type="ORF">HXX76_012981</name>
</gene>
<comment type="caution">
    <text evidence="4">The sequence shown here is derived from an EMBL/GenBank/DDBJ whole genome shotgun (WGS) entry which is preliminary data.</text>
</comment>
<dbReference type="PANTHER" id="PTHR13832:SF668">
    <property type="entry name" value="PROTEIN PHOSPHATASE 2C 39-RELATED"/>
    <property type="match status" value="1"/>
</dbReference>
<feature type="compositionally biased region" description="Acidic residues" evidence="1">
    <location>
        <begin position="673"/>
        <end position="691"/>
    </location>
</feature>
<feature type="domain" description="FHA" evidence="2">
    <location>
        <begin position="415"/>
        <end position="467"/>
    </location>
</feature>